<evidence type="ECO:0000313" key="10">
    <source>
        <dbReference type="RefSeq" id="XP_035828665.1"/>
    </source>
</evidence>
<feature type="region of interest" description="Disordered" evidence="5">
    <location>
        <begin position="189"/>
        <end position="230"/>
    </location>
</feature>
<dbReference type="InterPro" id="IPR036734">
    <property type="entry name" value="Neur_chan_lig-bd_sf"/>
</dbReference>
<feature type="domain" description="Neurotransmitter-gated ion-channel ligand-binding" evidence="7">
    <location>
        <begin position="1"/>
        <end position="64"/>
    </location>
</feature>
<dbReference type="InterPro" id="IPR006029">
    <property type="entry name" value="Neurotrans-gated_channel_TM"/>
</dbReference>
<evidence type="ECO:0000256" key="1">
    <source>
        <dbReference type="ARBA" id="ARBA00004141"/>
    </source>
</evidence>
<evidence type="ECO:0000256" key="2">
    <source>
        <dbReference type="ARBA" id="ARBA00022692"/>
    </source>
</evidence>
<dbReference type="InterPro" id="IPR036719">
    <property type="entry name" value="Neuro-gated_channel_TM_sf"/>
</dbReference>
<name>A0ABM1W1X2_APLCA</name>
<keyword evidence="4 6" id="KW-0472">Membrane</keyword>
<dbReference type="CDD" id="cd19051">
    <property type="entry name" value="LGIC_TM_cation"/>
    <property type="match status" value="1"/>
</dbReference>
<keyword evidence="3 6" id="KW-1133">Transmembrane helix</keyword>
<organism evidence="9 10">
    <name type="scientific">Aplysia californica</name>
    <name type="common">California sea hare</name>
    <dbReference type="NCBI Taxonomy" id="6500"/>
    <lineage>
        <taxon>Eukaryota</taxon>
        <taxon>Metazoa</taxon>
        <taxon>Spiralia</taxon>
        <taxon>Lophotrochozoa</taxon>
        <taxon>Mollusca</taxon>
        <taxon>Gastropoda</taxon>
        <taxon>Heterobranchia</taxon>
        <taxon>Euthyneura</taxon>
        <taxon>Tectipleura</taxon>
        <taxon>Aplysiida</taxon>
        <taxon>Aplysioidea</taxon>
        <taxon>Aplysiidae</taxon>
        <taxon>Aplysia</taxon>
    </lineage>
</organism>
<feature type="domain" description="Neurotransmitter-gated ion-channel transmembrane" evidence="8">
    <location>
        <begin position="77"/>
        <end position="212"/>
    </location>
</feature>
<feature type="transmembrane region" description="Helical" evidence="6">
    <location>
        <begin position="132"/>
        <end position="160"/>
    </location>
</feature>
<evidence type="ECO:0000256" key="5">
    <source>
        <dbReference type="SAM" id="MobiDB-lite"/>
    </source>
</evidence>
<feature type="compositionally biased region" description="Basic and acidic residues" evidence="5">
    <location>
        <begin position="197"/>
        <end position="230"/>
    </location>
</feature>
<dbReference type="SUPFAM" id="SSF90112">
    <property type="entry name" value="Neurotransmitter-gated ion-channel transmembrane pore"/>
    <property type="match status" value="1"/>
</dbReference>
<sequence>MDVTNFPFDEQKCTLTFLSMSYNDQQLKFIPLRKKVDVNSLTSHGEWNIVDACVDTENSPQITYRLQRRHVFLLLNTVLPIVFLSLLNIMVFLIPEESGEKISFGITVLLALALSMSMASSMLPRDSTSVSLLIIYIFVLLIISLLTVVLSIVVVLFYHLDERYANSIQEEERSFFMGFFSQALVKKEKSPVTSNQEKLEQLEQEHGKKMSKILDTDSLNDVEREVGTKN</sequence>
<comment type="subcellular location">
    <subcellularLocation>
        <location evidence="1">Membrane</location>
        <topology evidence="1">Multi-pass membrane protein</topology>
    </subcellularLocation>
</comment>
<evidence type="ECO:0000259" key="7">
    <source>
        <dbReference type="Pfam" id="PF02931"/>
    </source>
</evidence>
<accession>A0ABM1W1X2</accession>
<feature type="transmembrane region" description="Helical" evidence="6">
    <location>
        <begin position="101"/>
        <end position="120"/>
    </location>
</feature>
<dbReference type="RefSeq" id="XP_035828665.1">
    <property type="nucleotide sequence ID" value="XM_035972772.1"/>
</dbReference>
<keyword evidence="9" id="KW-1185">Reference proteome</keyword>
<evidence type="ECO:0000256" key="4">
    <source>
        <dbReference type="ARBA" id="ARBA00023136"/>
    </source>
</evidence>
<dbReference type="PANTHER" id="PTHR18945">
    <property type="entry name" value="NEUROTRANSMITTER GATED ION CHANNEL"/>
    <property type="match status" value="1"/>
</dbReference>
<dbReference type="Proteomes" id="UP000694888">
    <property type="component" value="Unplaced"/>
</dbReference>
<proteinExistence type="predicted"/>
<dbReference type="Pfam" id="PF02931">
    <property type="entry name" value="Neur_chan_LBD"/>
    <property type="match status" value="1"/>
</dbReference>
<dbReference type="Gene3D" id="1.20.58.390">
    <property type="entry name" value="Neurotransmitter-gated ion-channel transmembrane domain"/>
    <property type="match status" value="1"/>
</dbReference>
<evidence type="ECO:0000256" key="6">
    <source>
        <dbReference type="SAM" id="Phobius"/>
    </source>
</evidence>
<evidence type="ECO:0000259" key="8">
    <source>
        <dbReference type="Pfam" id="PF02932"/>
    </source>
</evidence>
<dbReference type="Pfam" id="PF02932">
    <property type="entry name" value="Neur_chan_memb"/>
    <property type="match status" value="1"/>
</dbReference>
<reference evidence="10" key="1">
    <citation type="submission" date="2025-08" db="UniProtKB">
        <authorList>
            <consortium name="RefSeq"/>
        </authorList>
    </citation>
    <scope>IDENTIFICATION</scope>
</reference>
<dbReference type="Gene3D" id="2.70.170.10">
    <property type="entry name" value="Neurotransmitter-gated ion-channel ligand-binding domain"/>
    <property type="match status" value="1"/>
</dbReference>
<keyword evidence="2 6" id="KW-0812">Transmembrane</keyword>
<dbReference type="InterPro" id="IPR038050">
    <property type="entry name" value="Neuro_actylchol_rec"/>
</dbReference>
<dbReference type="InterPro" id="IPR006201">
    <property type="entry name" value="Neur_channel"/>
</dbReference>
<feature type="transmembrane region" description="Helical" evidence="6">
    <location>
        <begin position="71"/>
        <end position="95"/>
    </location>
</feature>
<dbReference type="SUPFAM" id="SSF63712">
    <property type="entry name" value="Nicotinic receptor ligand binding domain-like"/>
    <property type="match status" value="1"/>
</dbReference>
<dbReference type="GeneID" id="106013360"/>
<evidence type="ECO:0000256" key="3">
    <source>
        <dbReference type="ARBA" id="ARBA00022989"/>
    </source>
</evidence>
<gene>
    <name evidence="10" type="primary">LOC106013360</name>
</gene>
<evidence type="ECO:0000313" key="9">
    <source>
        <dbReference type="Proteomes" id="UP000694888"/>
    </source>
</evidence>
<keyword evidence="10" id="KW-0675">Receptor</keyword>
<dbReference type="InterPro" id="IPR006202">
    <property type="entry name" value="Neur_chan_lig-bd"/>
</dbReference>
<protein>
    <submittedName>
        <fullName evidence="10">Acetylcholine receptor subunit beta-type acr-3</fullName>
    </submittedName>
</protein>